<evidence type="ECO:0000313" key="1">
    <source>
        <dbReference type="EMBL" id="KAJ3482000.1"/>
    </source>
</evidence>
<reference evidence="1" key="1">
    <citation type="submission" date="2022-07" db="EMBL/GenBank/DDBJ databases">
        <title>Genome Sequence of Lecanicillium saksenae.</title>
        <authorList>
            <person name="Buettner E."/>
        </authorList>
    </citation>
    <scope>NUCLEOTIDE SEQUENCE</scope>
    <source>
        <strain evidence="1">VT-O1</strain>
    </source>
</reference>
<comment type="caution">
    <text evidence="1">The sequence shown here is derived from an EMBL/GenBank/DDBJ whole genome shotgun (WGS) entry which is preliminary data.</text>
</comment>
<protein>
    <submittedName>
        <fullName evidence="1">Uncharacterized protein</fullName>
    </submittedName>
</protein>
<gene>
    <name evidence="1" type="ORF">NLG97_g7684</name>
</gene>
<dbReference type="EMBL" id="JANAKD010001213">
    <property type="protein sequence ID" value="KAJ3482000.1"/>
    <property type="molecule type" value="Genomic_DNA"/>
</dbReference>
<proteinExistence type="predicted"/>
<organism evidence="1 2">
    <name type="scientific">Lecanicillium saksenae</name>
    <dbReference type="NCBI Taxonomy" id="468837"/>
    <lineage>
        <taxon>Eukaryota</taxon>
        <taxon>Fungi</taxon>
        <taxon>Dikarya</taxon>
        <taxon>Ascomycota</taxon>
        <taxon>Pezizomycotina</taxon>
        <taxon>Sordariomycetes</taxon>
        <taxon>Hypocreomycetidae</taxon>
        <taxon>Hypocreales</taxon>
        <taxon>Cordycipitaceae</taxon>
        <taxon>Lecanicillium</taxon>
    </lineage>
</organism>
<dbReference type="Proteomes" id="UP001148737">
    <property type="component" value="Unassembled WGS sequence"/>
</dbReference>
<keyword evidence="2" id="KW-1185">Reference proteome</keyword>
<evidence type="ECO:0000313" key="2">
    <source>
        <dbReference type="Proteomes" id="UP001148737"/>
    </source>
</evidence>
<accession>A0ACC1QLM8</accession>
<name>A0ACC1QLM8_9HYPO</name>
<sequence length="704" mass="79170">MVHLVRVATCALNQWALDFEGNLRRIKQSIHEAKEAGATLRVGPELEITGYGCLDHFLENEVYENSWDSLESILTDKSLHGIVIDVGLPILHRNCRYNARAIVLDGKILCFRPKLYLANDGNFREMRFFTPWKAPRHVEQYYLPPRIQKLQGSRQVPIGDVVLSTIDTCLAAETCEELFTPNSPHIQMGLNGVEIFTNSSGSHHSLRKLDERIALISEATRKNGGVYLYSNQLGCDGDRLYYDGCAMIFVNGKLVGQSSQFSLNEVEVIVATVDLEEVRAARFAPSRGQQAVQAEEYQRIEVDFSLTNDDDDLLEAPTPARPPRYHLPEEEIALGPACWLWDYLRRSGLAGFQLPLSGGIDSCATATIVYSMCRLAVAAAKAGNEQVIKDMKRIAKYTTEIPDTPEGLCNQILHTVYLGMEKQSSKETRQRSKDLAARIGSYHNDVNIDGMFQSAKDILTQATGFTPQFRIHGGSNTQNLALQNIQARSRMVLTYLFAQQISEIRERPGGGGLLVLGSSNVDECLRGYLTKYDCSSADINPIGAISKVDLISFITWSAKEFDMPILEEFVTAVPTAELEPITADYVQSDVADMGFTYEQLSKFGILRKVHKLGPYGTFLRLLSEWKDEKTPREVADLTKRFFHYFQINRNKQTVSTPAYHAESYSPDDHRFDLRPFVYPPAFQSWSCKKIDERVEALEARAKKS</sequence>